<evidence type="ECO:0000256" key="2">
    <source>
        <dbReference type="SAM" id="MobiDB-lite"/>
    </source>
</evidence>
<accession>A0AAE0FCL4</accession>
<feature type="coiled-coil region" evidence="1">
    <location>
        <begin position="961"/>
        <end position="988"/>
    </location>
</feature>
<feature type="compositionally biased region" description="Acidic residues" evidence="2">
    <location>
        <begin position="238"/>
        <end position="248"/>
    </location>
</feature>
<gene>
    <name evidence="3" type="ORF">CYMTET_33704</name>
</gene>
<reference evidence="3 4" key="1">
    <citation type="journal article" date="2015" name="Genome Biol. Evol.">
        <title>Comparative Genomics of a Bacterivorous Green Alga Reveals Evolutionary Causalities and Consequences of Phago-Mixotrophic Mode of Nutrition.</title>
        <authorList>
            <person name="Burns J.A."/>
            <person name="Paasch A."/>
            <person name="Narechania A."/>
            <person name="Kim E."/>
        </authorList>
    </citation>
    <scope>NUCLEOTIDE SEQUENCE [LARGE SCALE GENOMIC DNA]</scope>
    <source>
        <strain evidence="3 4">PLY_AMNH</strain>
    </source>
</reference>
<dbReference type="AlphaFoldDB" id="A0AAE0FCL4"/>
<name>A0AAE0FCL4_9CHLO</name>
<dbReference type="Proteomes" id="UP001190700">
    <property type="component" value="Unassembled WGS sequence"/>
</dbReference>
<feature type="region of interest" description="Disordered" evidence="2">
    <location>
        <begin position="132"/>
        <end position="260"/>
    </location>
</feature>
<dbReference type="PANTHER" id="PTHR45703:SF1">
    <property type="entry name" value="DYNEINS HEAVY CHAIN"/>
    <property type="match status" value="1"/>
</dbReference>
<organism evidence="3 4">
    <name type="scientific">Cymbomonas tetramitiformis</name>
    <dbReference type="NCBI Taxonomy" id="36881"/>
    <lineage>
        <taxon>Eukaryota</taxon>
        <taxon>Viridiplantae</taxon>
        <taxon>Chlorophyta</taxon>
        <taxon>Pyramimonadophyceae</taxon>
        <taxon>Pyramimonadales</taxon>
        <taxon>Pyramimonadaceae</taxon>
        <taxon>Cymbomonas</taxon>
    </lineage>
</organism>
<sequence>MHPSIKAPLVLNQGIHVARKVMRMGGVSAEEVPGWDVSSYAAEAAIAYAGLHVSPNASHVAPQPQAGVRHRPASSGQGRSAPDLINEYRGDPKLPESGAPAALVRENKISQMGVAAAAAAMVMGGYSADGVNRVRPEKDSTPTSSSIRHVSSASKRAPTVRWWGYKPPSGPPPGSGKQSGRRAREAGSKASSPRDGTTRPGADAKEQMAPGGSPRAGGDLISDAGDGGHSEMPRVSETESEEDTGDSEENTKKNNKKLLFSRSGRIRQPLTAPLDVAAVFRPSSAVHAMNAANEDARRSLSSAPAGIGQGQGISKQRRRPKDPWGDEPKEQFYFPLESFDDPTFEEPGAMSRSVYAYMRRPKTERAHSRWFFQDGSFEWRPVRVVDQKQSTVGDQAWQYCIQWEATGREKWVSRFNLLFEGEDESLLQERRAVAYNNRREAESALVRDVRIRSIPLSAAAAMPKKLQDGILARVGTWHEKVRVPGSHARKAVSIAKAAALRELEQEYASSMNRLCYEAASTAVVSSVLAAAAITSGSHEVNPGATCAAKPLEEVLPPGVGVDAKEAFAVAVPEELEVAGDMDPEEELSWFKRLQLENNRFNLHANPYTLRAIYEVRGYVVKLAELELFKIWHSLPGVEWKKKGVVDKADSKERPAVGSSNTAAASEEKKTWQRKKEIEPAFIEDTSINIDQFQSIQASARGTAMDLIDHVLSNSANIITDCAADQAASGRPVERECYARLVGLVNCMMQEKVQHAVFQNLWVARLVFEGYMAKVGLSRATAPLLVVPDEVAEEDDREGSIYSGNTSFSNARSAAEESLGPGPCGEPAHVWLEMVRTLPPLFATKLCVQQGELEFDPPLEQFVGTVENSVGFGMEAIDDVKSLQVYDPVVDAACIGGSDFGVDRGPSLPITATMEHPLVREMTGRMREVFLASMETPRQFATAMREFTHVLSDPGKIFLMQFRNSAQNYRDWEDAIANYRKEKAEILALIPKRYTFGVFQCDIEELRTQLADGAAAHATALLDAISNDMATLHMNLIGELQGRIDELSKPLTNLDEVYRCKTAIVAGRVRVDCLAAEQEQLEEMSTLLETFRYGLSDEMVGDVWQLKGLPSKLLATCELREAELPNEEELLIIALHDRRAKFKIEIYQLEQLVEKWEDRDNLEEADEQDANVNKVMKKLDEAAVTAAAINADEKLVSQEQTSYTTIDRLKKMLQPYQNLWRTAHLFTKSLGGGGGRHLADVAMAHVGGHGESF</sequence>
<dbReference type="EMBL" id="LGRX02020863">
    <property type="protein sequence ID" value="KAK3257200.1"/>
    <property type="molecule type" value="Genomic_DNA"/>
</dbReference>
<evidence type="ECO:0000313" key="3">
    <source>
        <dbReference type="EMBL" id="KAK3257200.1"/>
    </source>
</evidence>
<proteinExistence type="predicted"/>
<comment type="caution">
    <text evidence="3">The sequence shown here is derived from an EMBL/GenBank/DDBJ whole genome shotgun (WGS) entry which is preliminary data.</text>
</comment>
<feature type="region of interest" description="Disordered" evidence="2">
    <location>
        <begin position="295"/>
        <end position="327"/>
    </location>
</feature>
<feature type="coiled-coil region" evidence="1">
    <location>
        <begin position="1138"/>
        <end position="1181"/>
    </location>
</feature>
<dbReference type="PANTHER" id="PTHR45703">
    <property type="entry name" value="DYNEIN HEAVY CHAIN"/>
    <property type="match status" value="1"/>
</dbReference>
<protein>
    <submittedName>
        <fullName evidence="3">Uncharacterized protein</fullName>
    </submittedName>
</protein>
<keyword evidence="4" id="KW-1185">Reference proteome</keyword>
<dbReference type="GO" id="GO:0051959">
    <property type="term" value="F:dynein light intermediate chain binding"/>
    <property type="evidence" value="ECO:0007669"/>
    <property type="project" value="InterPro"/>
</dbReference>
<dbReference type="GO" id="GO:0030286">
    <property type="term" value="C:dynein complex"/>
    <property type="evidence" value="ECO:0007669"/>
    <property type="project" value="InterPro"/>
</dbReference>
<feature type="compositionally biased region" description="Polar residues" evidence="2">
    <location>
        <begin position="141"/>
        <end position="154"/>
    </location>
</feature>
<dbReference type="GO" id="GO:0045505">
    <property type="term" value="F:dynein intermediate chain binding"/>
    <property type="evidence" value="ECO:0007669"/>
    <property type="project" value="InterPro"/>
</dbReference>
<feature type="region of interest" description="Disordered" evidence="2">
    <location>
        <begin position="58"/>
        <end position="98"/>
    </location>
</feature>
<feature type="region of interest" description="Disordered" evidence="2">
    <location>
        <begin position="648"/>
        <end position="669"/>
    </location>
</feature>
<dbReference type="GO" id="GO:0007018">
    <property type="term" value="P:microtubule-based movement"/>
    <property type="evidence" value="ECO:0007669"/>
    <property type="project" value="InterPro"/>
</dbReference>
<evidence type="ECO:0000313" key="4">
    <source>
        <dbReference type="Proteomes" id="UP001190700"/>
    </source>
</evidence>
<keyword evidence="1" id="KW-0175">Coiled coil</keyword>
<feature type="compositionally biased region" description="Basic and acidic residues" evidence="2">
    <location>
        <begin position="226"/>
        <end position="237"/>
    </location>
</feature>
<dbReference type="InterPro" id="IPR026983">
    <property type="entry name" value="DHC"/>
</dbReference>
<evidence type="ECO:0000256" key="1">
    <source>
        <dbReference type="SAM" id="Coils"/>
    </source>
</evidence>